<dbReference type="Proteomes" id="UP000315889">
    <property type="component" value="Unassembled WGS sequence"/>
</dbReference>
<gene>
    <name evidence="1" type="ORF">EVB03_08535</name>
</gene>
<name>A0A520MDC7_9GAMM</name>
<sequence length="369" mass="40617">MSEFQTYKNDLTKSRVVETDIEKALSTLAQGDILVNIERFAFTANNVTYGAAGNTIGYWKFFPATDNASDEWGCLPVWGFAEITASKVDGLTVGERIYGYFPPSDFLVMSPIKVSDARFMDGVTHRAELPAVYNNYLRLAAEPNYDQSMDNIRALLNPLHVTSFCLCDSLQEESYYGAEQVLVLSASSKTAIGMAQGLADDDGAPTIVGITSRANYDFVQSLGCYRKIVCYDELDAINNSKPTVMVDMAGNRAVLGALHGPLGDNMLSCVSVGMTHWETLADNDPMAAQINRGRSSFFFAPAHVQKRIGDWGQDGFNQRTGAFMMTRMQQSADWMRVEEVSGFDDFSKVYDDVVVGKMNPNEGIVVLTS</sequence>
<comment type="caution">
    <text evidence="1">The sequence shown here is derived from an EMBL/GenBank/DDBJ whole genome shotgun (WGS) entry which is preliminary data.</text>
</comment>
<evidence type="ECO:0000313" key="2">
    <source>
        <dbReference type="Proteomes" id="UP000315889"/>
    </source>
</evidence>
<accession>A0A520MDC7</accession>
<dbReference type="InterPro" id="IPR021276">
    <property type="entry name" value="DUF2855"/>
</dbReference>
<protein>
    <submittedName>
        <fullName evidence="1">DUF2855 family protein</fullName>
    </submittedName>
</protein>
<reference evidence="1 2" key="1">
    <citation type="submission" date="2019-02" db="EMBL/GenBank/DDBJ databases">
        <title>Prokaryotic population dynamics and viral predation in marine succession experiment using metagenomics: the confinement effect.</title>
        <authorList>
            <person name="Haro-Moreno J.M."/>
            <person name="Rodriguez-Valera F."/>
            <person name="Lopez-Perez M."/>
        </authorList>
    </citation>
    <scope>NUCLEOTIDE SEQUENCE [LARGE SCALE GENOMIC DNA]</scope>
    <source>
        <strain evidence="1">MED-G170</strain>
    </source>
</reference>
<proteinExistence type="predicted"/>
<dbReference type="AlphaFoldDB" id="A0A520MDC7"/>
<dbReference type="EMBL" id="SHBP01000015">
    <property type="protein sequence ID" value="RZO19236.1"/>
    <property type="molecule type" value="Genomic_DNA"/>
</dbReference>
<dbReference type="Pfam" id="PF11017">
    <property type="entry name" value="DUF2855"/>
    <property type="match status" value="1"/>
</dbReference>
<organism evidence="1 2">
    <name type="scientific">SAR92 clade bacterium</name>
    <dbReference type="NCBI Taxonomy" id="2315479"/>
    <lineage>
        <taxon>Bacteria</taxon>
        <taxon>Pseudomonadati</taxon>
        <taxon>Pseudomonadota</taxon>
        <taxon>Gammaproteobacteria</taxon>
        <taxon>Cellvibrionales</taxon>
        <taxon>Porticoccaceae</taxon>
        <taxon>SAR92 clade</taxon>
    </lineage>
</organism>
<evidence type="ECO:0000313" key="1">
    <source>
        <dbReference type="EMBL" id="RZO19236.1"/>
    </source>
</evidence>